<proteinExistence type="predicted"/>
<dbReference type="EMBL" id="MU003497">
    <property type="protein sequence ID" value="KAF2474639.1"/>
    <property type="molecule type" value="Genomic_DNA"/>
</dbReference>
<dbReference type="Proteomes" id="UP000799755">
    <property type="component" value="Unassembled WGS sequence"/>
</dbReference>
<comment type="caution">
    <text evidence="1">The sequence shown here is derived from an EMBL/GenBank/DDBJ whole genome shotgun (WGS) entry which is preliminary data.</text>
</comment>
<feature type="non-terminal residue" evidence="1">
    <location>
        <position position="547"/>
    </location>
</feature>
<accession>A0ACB6R5X4</accession>
<evidence type="ECO:0000313" key="2">
    <source>
        <dbReference type="Proteomes" id="UP000799755"/>
    </source>
</evidence>
<name>A0ACB6R5X4_9PLEO</name>
<sequence>MPNVGKPSKGCKNCRGRKVKCDQKRPSCGQCLRIGKECHGYRDPLQMMFKNESDVVARKANMRYQELSKGKSPISSRWKRSHTSDNDSTSSGASPASSTTSNHQFALRTGPSAHKKSMTRELMPPLEDQAVGFFFSNYVLTPTLVPRGQFDYLHELVNQHGAEKILQTAVTAAGLAGLGNATKCPHISKKAREEYVTALRMTNKALTLQETATKDSTLISVLMLGMYENFTFQTKDSQKAWTEHINGATTLINLRGIKQFYQSVSRRIFQQFYGTALLTCLQNRVAVPTGMTELWEAGTQINDYSIPGKEWTTCMIRFMLRVINLSGDSDSDPASMVASATKLDRELDTLKALIPNIWKYETVVLEEPLESVHSGFYHIYLDPWIIQMWNHLRSVRLNLHKLIREQLLKSLDQAPTFFDTHETGAQILISEQVMRTAAMGICATVPQVTGQIPFPVPSATTAVYADSAKSSDLFDIEDPRFKIHPPGTFLNPSRPTGMAYLIWPLYAAGVMDLCSEGMRDWVIDRLFYLGLKIGTRQAVVFAEELRE</sequence>
<protein>
    <submittedName>
        <fullName evidence="1">Uncharacterized protein</fullName>
    </submittedName>
</protein>
<gene>
    <name evidence="1" type="ORF">BDR25DRAFT_167916</name>
</gene>
<reference evidence="1" key="1">
    <citation type="journal article" date="2020" name="Stud. Mycol.">
        <title>101 Dothideomycetes genomes: a test case for predicting lifestyles and emergence of pathogens.</title>
        <authorList>
            <person name="Haridas S."/>
            <person name="Albert R."/>
            <person name="Binder M."/>
            <person name="Bloem J."/>
            <person name="Labutti K."/>
            <person name="Salamov A."/>
            <person name="Andreopoulos B."/>
            <person name="Baker S."/>
            <person name="Barry K."/>
            <person name="Bills G."/>
            <person name="Bluhm B."/>
            <person name="Cannon C."/>
            <person name="Castanera R."/>
            <person name="Culley D."/>
            <person name="Daum C."/>
            <person name="Ezra D."/>
            <person name="Gonzalez J."/>
            <person name="Henrissat B."/>
            <person name="Kuo A."/>
            <person name="Liang C."/>
            <person name="Lipzen A."/>
            <person name="Lutzoni F."/>
            <person name="Magnuson J."/>
            <person name="Mondo S."/>
            <person name="Nolan M."/>
            <person name="Ohm R."/>
            <person name="Pangilinan J."/>
            <person name="Park H.-J."/>
            <person name="Ramirez L."/>
            <person name="Alfaro M."/>
            <person name="Sun H."/>
            <person name="Tritt A."/>
            <person name="Yoshinaga Y."/>
            <person name="Zwiers L.-H."/>
            <person name="Turgeon B."/>
            <person name="Goodwin S."/>
            <person name="Spatafora J."/>
            <person name="Crous P."/>
            <person name="Grigoriev I."/>
        </authorList>
    </citation>
    <scope>NUCLEOTIDE SEQUENCE</scope>
    <source>
        <strain evidence="1">ATCC 200398</strain>
    </source>
</reference>
<keyword evidence="2" id="KW-1185">Reference proteome</keyword>
<organism evidence="1 2">
    <name type="scientific">Lindgomyces ingoldianus</name>
    <dbReference type="NCBI Taxonomy" id="673940"/>
    <lineage>
        <taxon>Eukaryota</taxon>
        <taxon>Fungi</taxon>
        <taxon>Dikarya</taxon>
        <taxon>Ascomycota</taxon>
        <taxon>Pezizomycotina</taxon>
        <taxon>Dothideomycetes</taxon>
        <taxon>Pleosporomycetidae</taxon>
        <taxon>Pleosporales</taxon>
        <taxon>Lindgomycetaceae</taxon>
        <taxon>Lindgomyces</taxon>
    </lineage>
</organism>
<evidence type="ECO:0000313" key="1">
    <source>
        <dbReference type="EMBL" id="KAF2474639.1"/>
    </source>
</evidence>